<feature type="chain" id="PRO_5037323209" description="TonB C-terminal domain-containing protein" evidence="1">
    <location>
        <begin position="24"/>
        <end position="102"/>
    </location>
</feature>
<dbReference type="AlphaFoldDB" id="A0A937KFA0"/>
<dbReference type="EMBL" id="JAEUGD010000058">
    <property type="protein sequence ID" value="MBL6447978.1"/>
    <property type="molecule type" value="Genomic_DNA"/>
</dbReference>
<name>A0A937KFA0_9BACT</name>
<keyword evidence="1" id="KW-0732">Signal</keyword>
<feature type="signal peptide" evidence="1">
    <location>
        <begin position="1"/>
        <end position="23"/>
    </location>
</feature>
<evidence type="ECO:0000256" key="1">
    <source>
        <dbReference type="SAM" id="SignalP"/>
    </source>
</evidence>
<evidence type="ECO:0008006" key="4">
    <source>
        <dbReference type="Google" id="ProtNLM"/>
    </source>
</evidence>
<sequence>MKKAFISSWGLTLLLITSLPATARNESYTTDFFSMCLKTLMNLFTVVSVEVLSPRESLGVVNLIAVGEISKSCIQACNSGCSPMPAASREIVEMPKYRFKIS</sequence>
<reference evidence="2" key="1">
    <citation type="submission" date="2021-01" db="EMBL/GenBank/DDBJ databases">
        <title>Fulvivirga kasyanovii gen. nov., sp nov., a novel member of the phylum Bacteroidetes isolated from seawater in a mussel farm.</title>
        <authorList>
            <person name="Zhao L.-H."/>
            <person name="Wang Z.-J."/>
        </authorList>
    </citation>
    <scope>NUCLEOTIDE SEQUENCE</scope>
    <source>
        <strain evidence="2">29W222</strain>
    </source>
</reference>
<dbReference type="RefSeq" id="WP_202857519.1">
    <property type="nucleotide sequence ID" value="NZ_JAEUGD010000058.1"/>
</dbReference>
<dbReference type="Proteomes" id="UP000614216">
    <property type="component" value="Unassembled WGS sequence"/>
</dbReference>
<gene>
    <name evidence="2" type="ORF">JMN32_16800</name>
</gene>
<accession>A0A937KFA0</accession>
<evidence type="ECO:0000313" key="3">
    <source>
        <dbReference type="Proteomes" id="UP000614216"/>
    </source>
</evidence>
<organism evidence="2 3">
    <name type="scientific">Fulvivirga marina</name>
    <dbReference type="NCBI Taxonomy" id="2494733"/>
    <lineage>
        <taxon>Bacteria</taxon>
        <taxon>Pseudomonadati</taxon>
        <taxon>Bacteroidota</taxon>
        <taxon>Cytophagia</taxon>
        <taxon>Cytophagales</taxon>
        <taxon>Fulvivirgaceae</taxon>
        <taxon>Fulvivirga</taxon>
    </lineage>
</organism>
<keyword evidence="3" id="KW-1185">Reference proteome</keyword>
<protein>
    <recommendedName>
        <fullName evidence="4">TonB C-terminal domain-containing protein</fullName>
    </recommendedName>
</protein>
<comment type="caution">
    <text evidence="2">The sequence shown here is derived from an EMBL/GenBank/DDBJ whole genome shotgun (WGS) entry which is preliminary data.</text>
</comment>
<proteinExistence type="predicted"/>
<evidence type="ECO:0000313" key="2">
    <source>
        <dbReference type="EMBL" id="MBL6447978.1"/>
    </source>
</evidence>